<evidence type="ECO:0000313" key="10">
    <source>
        <dbReference type="Proteomes" id="UP000479190"/>
    </source>
</evidence>
<dbReference type="AlphaFoldDB" id="A0A6H5IA97"/>
<feature type="transmembrane region" description="Helical" evidence="7">
    <location>
        <begin position="404"/>
        <end position="425"/>
    </location>
</feature>
<gene>
    <name evidence="9" type="ORF">TBRA_LOCUS6811</name>
</gene>
<keyword evidence="10" id="KW-1185">Reference proteome</keyword>
<dbReference type="PANTHER" id="PTHR48017">
    <property type="entry name" value="OS05G0424000 PROTEIN-RELATED"/>
    <property type="match status" value="1"/>
</dbReference>
<keyword evidence="2" id="KW-0813">Transport</keyword>
<keyword evidence="3 7" id="KW-0812">Transmembrane</keyword>
<sequence length="557" mass="60622">MGYRITRAVAAGARRNADAARRWARAVGCAVATGPRLVMRTYTYKSKPEEQRPLLPSARHPAPGLSLLFATLCIVDIFGVFPVIALPRAIVQCGLLGVPLVLVVFALQIYTASLLGKSWNIARSLGPQHHEEEPTIGLIFNRYPLAAVTELTLGKGASSCVSVLLDLTIFAGGIPNLLVASQNLQLFGLKVSDMQFNLSFCYWLLLVGVLLCPIMWLGSPRDMKSIVAISSATISVTSLLIWWSIFSDDASDSYTPVPSSPAWERFIAGYGMLAFQFDVHPTLMTIQVDMKKPKHIGKAVMLGFLISGTLFAVTTALAVWRYGGDTSANILQVMPPGPIVQAAVLISALQLCLTSAIGHSALFQHIEDHLQIQRSFSWRRCLLRSSIVALGVALGESVPRFDIVMSLIGGTLTGPLVFVLPPLMYSKARAMRAARPSDAPPRRTISAGPAWIPIPDTGPRQLPTPSPRGASAPRPTSFEIFKPIPRDNNYCPMLISSQEIKIFTQERLLDWVGYCIIVIGILITVSSTYINVQNTITFVQFIPPCIMNVSVFVPGLD</sequence>
<comment type="subcellular location">
    <subcellularLocation>
        <location evidence="1">Membrane</location>
    </subcellularLocation>
</comment>
<evidence type="ECO:0000256" key="6">
    <source>
        <dbReference type="SAM" id="MobiDB-lite"/>
    </source>
</evidence>
<reference evidence="9 10" key="1">
    <citation type="submission" date="2020-02" db="EMBL/GenBank/DDBJ databases">
        <authorList>
            <person name="Ferguson B K."/>
        </authorList>
    </citation>
    <scope>NUCLEOTIDE SEQUENCE [LARGE SCALE GENOMIC DNA]</scope>
</reference>
<dbReference type="EMBL" id="CADCXV010000761">
    <property type="protein sequence ID" value="CAB0034913.1"/>
    <property type="molecule type" value="Genomic_DNA"/>
</dbReference>
<evidence type="ECO:0000256" key="4">
    <source>
        <dbReference type="ARBA" id="ARBA00022989"/>
    </source>
</evidence>
<keyword evidence="5 7" id="KW-0472">Membrane</keyword>
<dbReference type="InterPro" id="IPR013057">
    <property type="entry name" value="AA_transpt_TM"/>
</dbReference>
<evidence type="ECO:0000313" key="9">
    <source>
        <dbReference type="EMBL" id="CAB0034913.1"/>
    </source>
</evidence>
<feature type="transmembrane region" description="Helical" evidence="7">
    <location>
        <begin position="266"/>
        <end position="288"/>
    </location>
</feature>
<evidence type="ECO:0000256" key="5">
    <source>
        <dbReference type="ARBA" id="ARBA00023136"/>
    </source>
</evidence>
<evidence type="ECO:0000256" key="7">
    <source>
        <dbReference type="SAM" id="Phobius"/>
    </source>
</evidence>
<evidence type="ECO:0000256" key="2">
    <source>
        <dbReference type="ARBA" id="ARBA00022448"/>
    </source>
</evidence>
<feature type="region of interest" description="Disordered" evidence="6">
    <location>
        <begin position="455"/>
        <end position="474"/>
    </location>
</feature>
<feature type="transmembrane region" description="Helical" evidence="7">
    <location>
        <begin position="381"/>
        <end position="398"/>
    </location>
</feature>
<keyword evidence="4 7" id="KW-1133">Transmembrane helix</keyword>
<feature type="domain" description="Amino acid transporter transmembrane" evidence="8">
    <location>
        <begin position="72"/>
        <end position="429"/>
    </location>
</feature>
<organism evidence="9 10">
    <name type="scientific">Trichogramma brassicae</name>
    <dbReference type="NCBI Taxonomy" id="86971"/>
    <lineage>
        <taxon>Eukaryota</taxon>
        <taxon>Metazoa</taxon>
        <taxon>Ecdysozoa</taxon>
        <taxon>Arthropoda</taxon>
        <taxon>Hexapoda</taxon>
        <taxon>Insecta</taxon>
        <taxon>Pterygota</taxon>
        <taxon>Neoptera</taxon>
        <taxon>Endopterygota</taxon>
        <taxon>Hymenoptera</taxon>
        <taxon>Apocrita</taxon>
        <taxon>Proctotrupomorpha</taxon>
        <taxon>Chalcidoidea</taxon>
        <taxon>Trichogrammatidae</taxon>
        <taxon>Trichogramma</taxon>
    </lineage>
</organism>
<feature type="transmembrane region" description="Helical" evidence="7">
    <location>
        <begin position="511"/>
        <end position="530"/>
    </location>
</feature>
<feature type="transmembrane region" description="Helical" evidence="7">
    <location>
        <begin position="340"/>
        <end position="361"/>
    </location>
</feature>
<feature type="transmembrane region" description="Helical" evidence="7">
    <location>
        <begin position="65"/>
        <end position="86"/>
    </location>
</feature>
<evidence type="ECO:0000256" key="1">
    <source>
        <dbReference type="ARBA" id="ARBA00004370"/>
    </source>
</evidence>
<feature type="transmembrane region" description="Helical" evidence="7">
    <location>
        <begin position="225"/>
        <end position="246"/>
    </location>
</feature>
<dbReference type="Proteomes" id="UP000479190">
    <property type="component" value="Unassembled WGS sequence"/>
</dbReference>
<feature type="transmembrane region" description="Helical" evidence="7">
    <location>
        <begin position="196"/>
        <end position="218"/>
    </location>
</feature>
<accession>A0A6H5IA97</accession>
<evidence type="ECO:0000259" key="8">
    <source>
        <dbReference type="Pfam" id="PF01490"/>
    </source>
</evidence>
<feature type="transmembrane region" description="Helical" evidence="7">
    <location>
        <begin position="93"/>
        <end position="115"/>
    </location>
</feature>
<protein>
    <recommendedName>
        <fullName evidence="8">Amino acid transporter transmembrane domain-containing protein</fullName>
    </recommendedName>
</protein>
<dbReference type="Pfam" id="PF01490">
    <property type="entry name" value="Aa_trans"/>
    <property type="match status" value="1"/>
</dbReference>
<evidence type="ECO:0000256" key="3">
    <source>
        <dbReference type="ARBA" id="ARBA00022692"/>
    </source>
</evidence>
<dbReference type="OrthoDB" id="28208at2759"/>
<name>A0A6H5IA97_9HYME</name>
<proteinExistence type="predicted"/>
<dbReference type="GO" id="GO:0016020">
    <property type="term" value="C:membrane"/>
    <property type="evidence" value="ECO:0007669"/>
    <property type="project" value="UniProtKB-SubCell"/>
</dbReference>
<feature type="transmembrane region" description="Helical" evidence="7">
    <location>
        <begin position="300"/>
        <end position="320"/>
    </location>
</feature>